<dbReference type="EMBL" id="AEPE02000006">
    <property type="protein sequence ID" value="EFZ36325.1"/>
    <property type="molecule type" value="Genomic_DNA"/>
</dbReference>
<dbReference type="RefSeq" id="WP_004370628.1">
    <property type="nucleotide sequence ID" value="NZ_GL833119.1"/>
</dbReference>
<reference evidence="1" key="1">
    <citation type="submission" date="2011-01" db="EMBL/GenBank/DDBJ databases">
        <authorList>
            <person name="Muzny D."/>
            <person name="Qin X."/>
            <person name="Buhay C."/>
            <person name="Dugan-Rocha S."/>
            <person name="Ding Y."/>
            <person name="Chen G."/>
            <person name="Hawes A."/>
            <person name="Holder M."/>
            <person name="Jhangiani S."/>
            <person name="Johnson A."/>
            <person name="Khan Z."/>
            <person name="Li Z."/>
            <person name="Liu W."/>
            <person name="Liu X."/>
            <person name="Perez L."/>
            <person name="Shen H."/>
            <person name="Wang Q."/>
            <person name="Watt J."/>
            <person name="Xi L."/>
            <person name="Xin Y."/>
            <person name="Zhou J."/>
            <person name="Deng J."/>
            <person name="Jiang H."/>
            <person name="Liu Y."/>
            <person name="Qu J."/>
            <person name="Song X.-Z."/>
            <person name="Zhang L."/>
            <person name="Villasana D."/>
            <person name="Johnson A."/>
            <person name="Liu J."/>
            <person name="Liyanage D."/>
            <person name="Lorensuhewa L."/>
            <person name="Robinson T."/>
            <person name="Song A."/>
            <person name="Song B.-B."/>
            <person name="Dinh H."/>
            <person name="Thornton R."/>
            <person name="Coyle M."/>
            <person name="Francisco L."/>
            <person name="Jackson L."/>
            <person name="Javaid M."/>
            <person name="Korchina V."/>
            <person name="Kovar C."/>
            <person name="Mata R."/>
            <person name="Mathew T."/>
            <person name="Ngo R."/>
            <person name="Nguyen L."/>
            <person name="Nguyen N."/>
            <person name="Okwuonu G."/>
            <person name="Ongeri F."/>
            <person name="Pham C."/>
            <person name="Simmons D."/>
            <person name="Wilczek-Boney K."/>
            <person name="Hale W."/>
            <person name="Jakkamsetti A."/>
            <person name="Pham P."/>
            <person name="Ruth R."/>
            <person name="San Lucas F."/>
            <person name="Warren J."/>
            <person name="Zhang J."/>
            <person name="Zhao Z."/>
            <person name="Zhou C."/>
            <person name="Zhu D."/>
            <person name="Lee S."/>
            <person name="Bess C."/>
            <person name="Blankenburg K."/>
            <person name="Forbes L."/>
            <person name="Fu Q."/>
            <person name="Gubbala S."/>
            <person name="Hirani K."/>
            <person name="Jayaseelan J.C."/>
            <person name="Lara F."/>
            <person name="Munidasa M."/>
            <person name="Palculict T."/>
            <person name="Patil S."/>
            <person name="Pu L.-L."/>
            <person name="Saada N."/>
            <person name="Tang L."/>
            <person name="Weissenberger G."/>
            <person name="Zhu Y."/>
            <person name="Hemphill L."/>
            <person name="Shang Y."/>
            <person name="Youmans B."/>
            <person name="Ayvaz T."/>
            <person name="Ross M."/>
            <person name="Santibanez J."/>
            <person name="Aqrawi P."/>
            <person name="Gross S."/>
            <person name="Joshi V."/>
            <person name="Fowler G."/>
            <person name="Nazareth L."/>
            <person name="Reid J."/>
            <person name="Worley K."/>
            <person name="Petrosino J."/>
            <person name="Highlander S."/>
            <person name="Gibbs R."/>
        </authorList>
    </citation>
    <scope>NUCLEOTIDE SEQUENCE [LARGE SCALE GENOMIC DNA]</scope>
    <source>
        <strain evidence="1">ATCC 33269</strain>
    </source>
</reference>
<proteinExistence type="predicted"/>
<dbReference type="Proteomes" id="UP000005580">
    <property type="component" value="Unassembled WGS sequence"/>
</dbReference>
<accession>E7RSX4</accession>
<evidence type="ECO:0000313" key="2">
    <source>
        <dbReference type="Proteomes" id="UP000005580"/>
    </source>
</evidence>
<protein>
    <submittedName>
        <fullName evidence="1">Uncharacterized protein</fullName>
    </submittedName>
</protein>
<comment type="caution">
    <text evidence="1">The sequence shown here is derived from an EMBL/GenBank/DDBJ whole genome shotgun (WGS) entry which is preliminary data.</text>
</comment>
<gene>
    <name evidence="1" type="ORF">HMPREF0663_12392</name>
</gene>
<dbReference type="STRING" id="28134.SAMN05444288_0940"/>
<dbReference type="HOGENOM" id="CLU_1460060_0_0_10"/>
<dbReference type="eggNOG" id="ENOG5032VHP">
    <property type="taxonomic scope" value="Bacteria"/>
</dbReference>
<dbReference type="AlphaFoldDB" id="E7RSX4"/>
<sequence>MNLYLRYFDREALVYNVEEALDFLHSIPEIEMTPDIEADIRDYVSSNVFYPKRYKVRPRVYFIIIKTTAETMTDFKQKKALHPMIPTNGLANDKHELMNSVATRLTENHPGWYEGVLDFKRVVMVPATGKHEYRDTHFVVQCKADSGLDCYNRIVEYLRSRVDGRSQFPSAKGKNFHFKYLGMWK</sequence>
<organism evidence="1 2">
    <name type="scientific">Hoylesella oralis ATCC 33269</name>
    <dbReference type="NCBI Taxonomy" id="873533"/>
    <lineage>
        <taxon>Bacteria</taxon>
        <taxon>Pseudomonadati</taxon>
        <taxon>Bacteroidota</taxon>
        <taxon>Bacteroidia</taxon>
        <taxon>Bacteroidales</taxon>
        <taxon>Prevotellaceae</taxon>
        <taxon>Hoylesella</taxon>
    </lineage>
</organism>
<evidence type="ECO:0000313" key="1">
    <source>
        <dbReference type="EMBL" id="EFZ36325.1"/>
    </source>
</evidence>
<name>E7RSX4_9BACT</name>
<keyword evidence="2" id="KW-1185">Reference proteome</keyword>